<feature type="compositionally biased region" description="Low complexity" evidence="5">
    <location>
        <begin position="202"/>
        <end position="215"/>
    </location>
</feature>
<feature type="region of interest" description="Disordered" evidence="5">
    <location>
        <begin position="388"/>
        <end position="442"/>
    </location>
</feature>
<keyword evidence="4" id="KW-0175">Coiled coil</keyword>
<accession>A0AAV9JUD3</accession>
<feature type="compositionally biased region" description="Polar residues" evidence="5">
    <location>
        <begin position="518"/>
        <end position="531"/>
    </location>
</feature>
<feature type="region of interest" description="Disordered" evidence="5">
    <location>
        <begin position="463"/>
        <end position="482"/>
    </location>
</feature>
<keyword evidence="2" id="KW-0963">Cytoplasm</keyword>
<evidence type="ECO:0008006" key="10">
    <source>
        <dbReference type="Google" id="ProtNLM"/>
    </source>
</evidence>
<evidence type="ECO:0000256" key="4">
    <source>
        <dbReference type="SAM" id="Coils"/>
    </source>
</evidence>
<keyword evidence="3" id="KW-0206">Cytoskeleton</keyword>
<dbReference type="Pfam" id="PF06657">
    <property type="entry name" value="Cep57_MT_bd"/>
    <property type="match status" value="1"/>
</dbReference>
<proteinExistence type="predicted"/>
<evidence type="ECO:0000259" key="7">
    <source>
        <dbReference type="Pfam" id="PF14197"/>
    </source>
</evidence>
<gene>
    <name evidence="8" type="ORF">LTR36_006324</name>
</gene>
<feature type="region of interest" description="Disordered" evidence="5">
    <location>
        <begin position="65"/>
        <end position="84"/>
    </location>
</feature>
<feature type="region of interest" description="Disordered" evidence="5">
    <location>
        <begin position="202"/>
        <end position="227"/>
    </location>
</feature>
<name>A0AAV9JUD3_9PEZI</name>
<dbReference type="PANTHER" id="PTHR19336">
    <property type="entry name" value="UNCHARACTERIZED DUF1167"/>
    <property type="match status" value="1"/>
</dbReference>
<reference evidence="8 9" key="1">
    <citation type="submission" date="2021-11" db="EMBL/GenBank/DDBJ databases">
        <title>Black yeast isolated from Biological Soil Crust.</title>
        <authorList>
            <person name="Kurbessoian T."/>
        </authorList>
    </citation>
    <scope>NUCLEOTIDE SEQUENCE [LARGE SCALE GENOMIC DNA]</scope>
    <source>
        <strain evidence="8 9">CCFEE 5522</strain>
    </source>
</reference>
<protein>
    <recommendedName>
        <fullName evidence="10">Cep57 centrosome microtubule-binding domain-containing protein</fullName>
    </recommendedName>
</protein>
<feature type="coiled-coil region" evidence="4">
    <location>
        <begin position="244"/>
        <end position="368"/>
    </location>
</feature>
<dbReference type="Pfam" id="PF14197">
    <property type="entry name" value="Cep57_CLD_2"/>
    <property type="match status" value="1"/>
</dbReference>
<dbReference type="EMBL" id="JAVFHQ010000004">
    <property type="protein sequence ID" value="KAK4549327.1"/>
    <property type="molecule type" value="Genomic_DNA"/>
</dbReference>
<dbReference type="GO" id="GO:0005815">
    <property type="term" value="C:microtubule organizing center"/>
    <property type="evidence" value="ECO:0007669"/>
    <property type="project" value="UniProtKB-SubCell"/>
</dbReference>
<feature type="compositionally biased region" description="Polar residues" evidence="5">
    <location>
        <begin position="129"/>
        <end position="144"/>
    </location>
</feature>
<evidence type="ECO:0000259" key="6">
    <source>
        <dbReference type="Pfam" id="PF06657"/>
    </source>
</evidence>
<evidence type="ECO:0000256" key="1">
    <source>
        <dbReference type="ARBA" id="ARBA00004267"/>
    </source>
</evidence>
<evidence type="ECO:0000256" key="5">
    <source>
        <dbReference type="SAM" id="MobiDB-lite"/>
    </source>
</evidence>
<dbReference type="InterPro" id="IPR025925">
    <property type="entry name" value="PPC89_CLD"/>
</dbReference>
<comment type="subcellular location">
    <subcellularLocation>
        <location evidence="1">Cytoplasm</location>
        <location evidence="1">Cytoskeleton</location>
        <location evidence="1">Microtubule organizing center</location>
    </subcellularLocation>
</comment>
<feature type="compositionally biased region" description="Basic and acidic residues" evidence="5">
    <location>
        <begin position="217"/>
        <end position="227"/>
    </location>
</feature>
<evidence type="ECO:0000256" key="3">
    <source>
        <dbReference type="ARBA" id="ARBA00023212"/>
    </source>
</evidence>
<sequence length="758" mass="84050">MSSDDYATADSFNIHNDQIINSTMNIPDYGSDGSADMSIELGRGGRTRARDHDISSNLIFDLGNNSQYEVTGTPPIKARPNSLRREASLRRATAASKSRLQHRSLSETIARLDAAEEEEEAGHEGTATFQPRNTRFTRSRQPSATHMMPPPSRFAGAADGTPRRAPINNPTVQSATYTANSFQLPDMPNITELVRSPVVNRTTRSRSRFTSASYRALHTEHTTEHAAIESVPVPDEEKAIYASLQMLKDRVAELEMDKAELLGQLQARQGRSGSPLGLVEDEDTAQSLRVDKTKLQTSVKSLQRRLETTERKISVSEITIKRVAKERDQLAAQVELTLHDNDQLREDITELREELAILRQAIYGMERRPTPAPPKRVVSEPTRVDLTHNRDGTTQLEINRRRAGTAKATERRASASPAKQDLFEAVEPADPTQTENETQVDRDLTELSYMDPEVLAQLRKKLEVDHKNRHERPVMPRKSSLKDITAGLENAATGQQRRFSLAGGAEEETLAKTAKTVRVQSPHTSDASFLPQQQQQQQSETGDAGDTSMLSNTSRRRQRHRAASVEGMTSAFILPDITLHGEKIASSALASGCLHHASATCTACHPLSASIAIPTPTPVSERMPEDIDATLRPAEAPTLALATVIKNLEDEITHLKIRLSGYQQGYLRHDPSLGMRERVRIKGVVEGLVAEIERRSGQVYRLYDVLEGQRHRQREEEEGEGQSGAGAKRYGGVERGQEEEELPFEGLSEDEDDEQGGF</sequence>
<comment type="caution">
    <text evidence="8">The sequence shown here is derived from an EMBL/GenBank/DDBJ whole genome shotgun (WGS) entry which is preliminary data.</text>
</comment>
<evidence type="ECO:0000313" key="8">
    <source>
        <dbReference type="EMBL" id="KAK4549327.1"/>
    </source>
</evidence>
<organism evidence="8 9">
    <name type="scientific">Oleoguttula mirabilis</name>
    <dbReference type="NCBI Taxonomy" id="1507867"/>
    <lineage>
        <taxon>Eukaryota</taxon>
        <taxon>Fungi</taxon>
        <taxon>Dikarya</taxon>
        <taxon>Ascomycota</taxon>
        <taxon>Pezizomycotina</taxon>
        <taxon>Dothideomycetes</taxon>
        <taxon>Dothideomycetidae</taxon>
        <taxon>Mycosphaerellales</taxon>
        <taxon>Teratosphaeriaceae</taxon>
        <taxon>Oleoguttula</taxon>
    </lineage>
</organism>
<feature type="compositionally biased region" description="Basic and acidic residues" evidence="5">
    <location>
        <begin position="463"/>
        <end position="474"/>
    </location>
</feature>
<dbReference type="AlphaFoldDB" id="A0AAV9JUD3"/>
<dbReference type="PANTHER" id="PTHR19336:SF9">
    <property type="entry name" value="SPINDLE POLE BODY PROTEIN PPC89"/>
    <property type="match status" value="1"/>
</dbReference>
<evidence type="ECO:0000256" key="2">
    <source>
        <dbReference type="ARBA" id="ARBA00022490"/>
    </source>
</evidence>
<keyword evidence="9" id="KW-1185">Reference proteome</keyword>
<feature type="compositionally biased region" description="Acidic residues" evidence="5">
    <location>
        <begin position="737"/>
        <end position="758"/>
    </location>
</feature>
<dbReference type="InterPro" id="IPR051756">
    <property type="entry name" value="Centrosomal_MT-associated"/>
</dbReference>
<dbReference type="GO" id="GO:0008017">
    <property type="term" value="F:microtubule binding"/>
    <property type="evidence" value="ECO:0007669"/>
    <property type="project" value="InterPro"/>
</dbReference>
<feature type="region of interest" description="Disordered" evidence="5">
    <location>
        <begin position="709"/>
        <end position="758"/>
    </location>
</feature>
<feature type="region of interest" description="Disordered" evidence="5">
    <location>
        <begin position="114"/>
        <end position="170"/>
    </location>
</feature>
<feature type="domain" description="PPC89 centrosome localisation" evidence="7">
    <location>
        <begin position="296"/>
        <end position="360"/>
    </location>
</feature>
<feature type="domain" description="Cep57 centrosome microtubule-binding" evidence="6">
    <location>
        <begin position="629"/>
        <end position="705"/>
    </location>
</feature>
<evidence type="ECO:0000313" key="9">
    <source>
        <dbReference type="Proteomes" id="UP001324427"/>
    </source>
</evidence>
<dbReference type="Proteomes" id="UP001324427">
    <property type="component" value="Unassembled WGS sequence"/>
</dbReference>
<dbReference type="InterPro" id="IPR024957">
    <property type="entry name" value="Cep57_MT-bd_dom"/>
</dbReference>
<feature type="region of interest" description="Disordered" evidence="5">
    <location>
        <begin position="513"/>
        <end position="564"/>
    </location>
</feature>